<evidence type="ECO:0000313" key="1">
    <source>
        <dbReference type="EMBL" id="RGT57823.1"/>
    </source>
</evidence>
<protein>
    <submittedName>
        <fullName evidence="1">Uncharacterized protein</fullName>
    </submittedName>
</protein>
<dbReference type="AlphaFoldDB" id="A0A412PI58"/>
<proteinExistence type="predicted"/>
<evidence type="ECO:0000313" key="2">
    <source>
        <dbReference type="Proteomes" id="UP000284731"/>
    </source>
</evidence>
<dbReference type="EMBL" id="QRWX01000001">
    <property type="protein sequence ID" value="RGT57823.1"/>
    <property type="molecule type" value="Genomic_DNA"/>
</dbReference>
<comment type="caution">
    <text evidence="1">The sequence shown here is derived from an EMBL/GenBank/DDBJ whole genome shotgun (WGS) entry which is preliminary data.</text>
</comment>
<organism evidence="1 2">
    <name type="scientific">Solobacterium moorei</name>
    <dbReference type="NCBI Taxonomy" id="102148"/>
    <lineage>
        <taxon>Bacteria</taxon>
        <taxon>Bacillati</taxon>
        <taxon>Bacillota</taxon>
        <taxon>Erysipelotrichia</taxon>
        <taxon>Erysipelotrichales</taxon>
        <taxon>Erysipelotrichaceae</taxon>
        <taxon>Solobacterium</taxon>
    </lineage>
</organism>
<gene>
    <name evidence="1" type="ORF">DWX20_01875</name>
</gene>
<dbReference type="Proteomes" id="UP000284731">
    <property type="component" value="Unassembled WGS sequence"/>
</dbReference>
<reference evidence="1 2" key="1">
    <citation type="submission" date="2018-08" db="EMBL/GenBank/DDBJ databases">
        <title>A genome reference for cultivated species of the human gut microbiota.</title>
        <authorList>
            <person name="Zou Y."/>
            <person name="Xue W."/>
            <person name="Luo G."/>
        </authorList>
    </citation>
    <scope>NUCLEOTIDE SEQUENCE [LARGE SCALE GENOMIC DNA]</scope>
    <source>
        <strain evidence="1 2">AF18-46</strain>
    </source>
</reference>
<name>A0A412PI58_9FIRM</name>
<sequence length="163" mass="19011">MTFRYSIESTNQRIEGDFKPIINNGIHDLFRIVYLDEREIVPYGDNLFFDSFTQAEQYAKKHNLQLVEYETLLADVSLESIEKSISENIQTIHCNVDDKALENILQLDEELFKQIQDENADLDSQDMAEILEEVSKIQYSKKELIELINRTGNKIITVYLNGE</sequence>
<dbReference type="RefSeq" id="WP_118764262.1">
    <property type="nucleotide sequence ID" value="NZ_CABJCF010000001.1"/>
</dbReference>
<accession>A0A412PI58</accession>